<dbReference type="GO" id="GO:0043138">
    <property type="term" value="F:3'-5' DNA helicase activity"/>
    <property type="evidence" value="ECO:0007669"/>
    <property type="project" value="TreeGrafter"/>
</dbReference>
<protein>
    <submittedName>
        <fullName evidence="7">AAA family ATPase</fullName>
    </submittedName>
</protein>
<dbReference type="InterPro" id="IPR014016">
    <property type="entry name" value="UvrD-like_ATP-bd"/>
</dbReference>
<dbReference type="Proteomes" id="UP000675781">
    <property type="component" value="Unassembled WGS sequence"/>
</dbReference>
<dbReference type="GO" id="GO:0005524">
    <property type="term" value="F:ATP binding"/>
    <property type="evidence" value="ECO:0007669"/>
    <property type="project" value="UniProtKB-UniRule"/>
</dbReference>
<organism evidence="7 8">
    <name type="scientific">Actinospica durhamensis</name>
    <dbReference type="NCBI Taxonomy" id="1508375"/>
    <lineage>
        <taxon>Bacteria</taxon>
        <taxon>Bacillati</taxon>
        <taxon>Actinomycetota</taxon>
        <taxon>Actinomycetes</taxon>
        <taxon>Catenulisporales</taxon>
        <taxon>Actinospicaceae</taxon>
        <taxon>Actinospica</taxon>
    </lineage>
</organism>
<evidence type="ECO:0000313" key="7">
    <source>
        <dbReference type="EMBL" id="MBR7836564.1"/>
    </source>
</evidence>
<gene>
    <name evidence="7" type="ORF">KDL01_25015</name>
</gene>
<accession>A0A941IQS1</accession>
<keyword evidence="2 5" id="KW-0378">Hydrolase</keyword>
<feature type="binding site" evidence="5">
    <location>
        <begin position="207"/>
        <end position="214"/>
    </location>
    <ligand>
        <name>ATP</name>
        <dbReference type="ChEBI" id="CHEBI:30616"/>
    </ligand>
</feature>
<evidence type="ECO:0000256" key="5">
    <source>
        <dbReference type="PROSITE-ProRule" id="PRU00560"/>
    </source>
</evidence>
<keyword evidence="4 5" id="KW-0067">ATP-binding</keyword>
<keyword evidence="8" id="KW-1185">Reference proteome</keyword>
<sequence length="706" mass="76233">MPENPAAAPVSPLVIAERTHLERSRAALRAMRSETLALRALGGNAVSTEVINSAIQARAAALADRPDVPLFFGRLDYDPELSSEYPGEHFYVGRRHVHDAHGDPMVVDWRAPVSLAFYRASTKEPMGLGLRRRFGFAAGQLTAIEDEPFGAGREASPAAAPTGGSTILRQEIERPRTGPMRDIVATIQPEQDEIVRADLGTSICVQGAPGTGKTAVGLHRVAFLLYAHRDRIKRGGALVVGPNRQFLKYIEQVLPALGEIDVAQATVAELVARAPVRAVEGAAAARLKGDARMAAVLRRAAWAGVSAPAESMTVVRGSRHWRIPAYEIAEHIETLRGREVRYSAGRAMLAQRIAHSVLRRMEAAGESPDDRVQDAVARSRPVKQVVDQVWPAMEPAKVLHALYRDPELLAAAAQDELDEDEQRLLVWDKAPRSAGAAKWTAADVVLLDELADLLERTASLAHVVVDEAQDLSAMQLRAVARRCTTGSVTVLGDIAQATTPWATGSWEAALGHLGKSEAVIEELTQGFRVPRQVIEYAARLLPTIAPHLAPPTSVRQQGGGLDILGVENEAELEQWLTESVREALAGEGSVGVITADGALDGVAAHFERSGIAFTRLDREVDEEDEAEVLETQEAASDRDAVRLVLVPASLAKGLEYDQVIVLEPTAIAEAEHDELLGLRRLYVVLTRAVTRLTVLHARPLPPALAV</sequence>
<dbReference type="PROSITE" id="PS51198">
    <property type="entry name" value="UVRD_HELICASE_ATP_BIND"/>
    <property type="match status" value="1"/>
</dbReference>
<dbReference type="PANTHER" id="PTHR11070:SF45">
    <property type="entry name" value="DNA 3'-5' HELICASE"/>
    <property type="match status" value="1"/>
</dbReference>
<feature type="domain" description="UvrD-like helicase ATP-binding" evidence="6">
    <location>
        <begin position="186"/>
        <end position="530"/>
    </location>
</feature>
<evidence type="ECO:0000313" key="8">
    <source>
        <dbReference type="Proteomes" id="UP000675781"/>
    </source>
</evidence>
<dbReference type="Pfam" id="PF13245">
    <property type="entry name" value="AAA_19"/>
    <property type="match status" value="1"/>
</dbReference>
<evidence type="ECO:0000256" key="1">
    <source>
        <dbReference type="ARBA" id="ARBA00022741"/>
    </source>
</evidence>
<dbReference type="PANTHER" id="PTHR11070">
    <property type="entry name" value="UVRD / RECB / PCRA DNA HELICASE FAMILY MEMBER"/>
    <property type="match status" value="1"/>
</dbReference>
<dbReference type="GO" id="GO:0005829">
    <property type="term" value="C:cytosol"/>
    <property type="evidence" value="ECO:0007669"/>
    <property type="project" value="TreeGrafter"/>
</dbReference>
<dbReference type="RefSeq" id="WP_212531040.1">
    <property type="nucleotide sequence ID" value="NZ_JAGSOG010000149.1"/>
</dbReference>
<dbReference type="GO" id="GO:0003677">
    <property type="term" value="F:DNA binding"/>
    <property type="evidence" value="ECO:0007669"/>
    <property type="project" value="InterPro"/>
</dbReference>
<comment type="caution">
    <text evidence="7">The sequence shown here is derived from an EMBL/GenBank/DDBJ whole genome shotgun (WGS) entry which is preliminary data.</text>
</comment>
<dbReference type="GO" id="GO:0000725">
    <property type="term" value="P:recombinational repair"/>
    <property type="evidence" value="ECO:0007669"/>
    <property type="project" value="TreeGrafter"/>
</dbReference>
<dbReference type="EMBL" id="JAGSOG010000149">
    <property type="protein sequence ID" value="MBR7836564.1"/>
    <property type="molecule type" value="Genomic_DNA"/>
</dbReference>
<proteinExistence type="predicted"/>
<evidence type="ECO:0000256" key="4">
    <source>
        <dbReference type="ARBA" id="ARBA00022840"/>
    </source>
</evidence>
<dbReference type="InterPro" id="IPR000212">
    <property type="entry name" value="DNA_helicase_UvrD/REP"/>
</dbReference>
<dbReference type="Gene3D" id="3.40.50.300">
    <property type="entry name" value="P-loop containing nucleotide triphosphate hydrolases"/>
    <property type="match status" value="3"/>
</dbReference>
<dbReference type="GO" id="GO:0016787">
    <property type="term" value="F:hydrolase activity"/>
    <property type="evidence" value="ECO:0007669"/>
    <property type="project" value="UniProtKB-UniRule"/>
</dbReference>
<evidence type="ECO:0000259" key="6">
    <source>
        <dbReference type="PROSITE" id="PS51198"/>
    </source>
</evidence>
<evidence type="ECO:0000256" key="3">
    <source>
        <dbReference type="ARBA" id="ARBA00022806"/>
    </source>
</evidence>
<dbReference type="AlphaFoldDB" id="A0A941IQS1"/>
<evidence type="ECO:0000256" key="2">
    <source>
        <dbReference type="ARBA" id="ARBA00022801"/>
    </source>
</evidence>
<reference evidence="7" key="1">
    <citation type="submission" date="2021-04" db="EMBL/GenBank/DDBJ databases">
        <title>Genome based classification of Actinospica acidithermotolerans sp. nov., an actinobacterium isolated from an Indonesian hot spring.</title>
        <authorList>
            <person name="Kusuma A.B."/>
            <person name="Putra K.E."/>
            <person name="Nafisah S."/>
            <person name="Loh J."/>
            <person name="Nouioui I."/>
            <person name="Goodfellow M."/>
        </authorList>
    </citation>
    <scope>NUCLEOTIDE SEQUENCE</scope>
    <source>
        <strain evidence="7">CSCA 57</strain>
    </source>
</reference>
<keyword evidence="1 5" id="KW-0547">Nucleotide-binding</keyword>
<name>A0A941IQS1_9ACTN</name>
<dbReference type="InterPro" id="IPR027417">
    <property type="entry name" value="P-loop_NTPase"/>
</dbReference>
<dbReference type="SUPFAM" id="SSF52540">
    <property type="entry name" value="P-loop containing nucleoside triphosphate hydrolases"/>
    <property type="match status" value="1"/>
</dbReference>
<keyword evidence="3 5" id="KW-0347">Helicase</keyword>